<protein>
    <submittedName>
        <fullName evidence="1">Uncharacterized protein</fullName>
    </submittedName>
</protein>
<comment type="caution">
    <text evidence="1">The sequence shown here is derived from an EMBL/GenBank/DDBJ whole genome shotgun (WGS) entry which is preliminary data.</text>
</comment>
<reference evidence="1" key="1">
    <citation type="submission" date="2023-06" db="EMBL/GenBank/DDBJ databases">
        <title>Genome-scale phylogeny and comparative genomics of the fungal order Sordariales.</title>
        <authorList>
            <consortium name="Lawrence Berkeley National Laboratory"/>
            <person name="Hensen N."/>
            <person name="Bonometti L."/>
            <person name="Westerberg I."/>
            <person name="Brannstrom I.O."/>
            <person name="Guillou S."/>
            <person name="Cros-Aarteil S."/>
            <person name="Calhoun S."/>
            <person name="Haridas S."/>
            <person name="Kuo A."/>
            <person name="Mondo S."/>
            <person name="Pangilinan J."/>
            <person name="Riley R."/>
            <person name="LaButti K."/>
            <person name="Andreopoulos B."/>
            <person name="Lipzen A."/>
            <person name="Chen C."/>
            <person name="Yanf M."/>
            <person name="Daum C."/>
            <person name="Ng V."/>
            <person name="Clum A."/>
            <person name="Steindorff A."/>
            <person name="Ohm R."/>
            <person name="Martin F."/>
            <person name="Silar P."/>
            <person name="Natvig D."/>
            <person name="Lalanne C."/>
            <person name="Gautier V."/>
            <person name="Ament-velasquez S.L."/>
            <person name="Kruys A."/>
            <person name="Hutchinson M.I."/>
            <person name="Powell A.J."/>
            <person name="Barry K."/>
            <person name="Miller A.N."/>
            <person name="Grigoriev I.V."/>
            <person name="Debuchy R."/>
            <person name="Gladieux P."/>
            <person name="Thoren M.H."/>
            <person name="Johannesson H."/>
        </authorList>
    </citation>
    <scope>NUCLEOTIDE SEQUENCE</scope>
    <source>
        <strain evidence="1">SMH3187-1</strain>
    </source>
</reference>
<dbReference type="AlphaFoldDB" id="A0AA40K9M8"/>
<dbReference type="Proteomes" id="UP001172155">
    <property type="component" value="Unassembled WGS sequence"/>
</dbReference>
<evidence type="ECO:0000313" key="1">
    <source>
        <dbReference type="EMBL" id="KAK0750990.1"/>
    </source>
</evidence>
<proteinExistence type="predicted"/>
<gene>
    <name evidence="1" type="ORF">B0T18DRAFT_60058</name>
</gene>
<keyword evidence="2" id="KW-1185">Reference proteome</keyword>
<name>A0AA40K9M8_9PEZI</name>
<organism evidence="1 2">
    <name type="scientific">Schizothecium vesticola</name>
    <dbReference type="NCBI Taxonomy" id="314040"/>
    <lineage>
        <taxon>Eukaryota</taxon>
        <taxon>Fungi</taxon>
        <taxon>Dikarya</taxon>
        <taxon>Ascomycota</taxon>
        <taxon>Pezizomycotina</taxon>
        <taxon>Sordariomycetes</taxon>
        <taxon>Sordariomycetidae</taxon>
        <taxon>Sordariales</taxon>
        <taxon>Schizotheciaceae</taxon>
        <taxon>Schizothecium</taxon>
    </lineage>
</organism>
<sequence>MWKLPARRLDCGSCEMRRCFKRKRPAGQCEPPKPGCLELALSLSLSPKTGCLTPLKTAHYRSLGTQHQVVRPVASMSSPRKTRQFLIDKCRTKYSLASGATRGTPSARDRHRDGLEIAFSEINGLMAGMHYQDQVSEEYPHPLEISDDDLHDREDVGDQPMASQWAAIRSLTKETEYQYNRFLILASRSDDPIISDLLALYPNPKSIRTTGAQLFKDVLEGFRPQKLSHVFAFTFFSYAISKLLCKMDRFDRDDILRDLKT</sequence>
<evidence type="ECO:0000313" key="2">
    <source>
        <dbReference type="Proteomes" id="UP001172155"/>
    </source>
</evidence>
<dbReference type="EMBL" id="JAUKUD010000002">
    <property type="protein sequence ID" value="KAK0750990.1"/>
    <property type="molecule type" value="Genomic_DNA"/>
</dbReference>
<accession>A0AA40K9M8</accession>